<dbReference type="EMBL" id="MDYP01000045">
    <property type="protein sequence ID" value="OQE00864.1"/>
    <property type="molecule type" value="Genomic_DNA"/>
</dbReference>
<evidence type="ECO:0000313" key="2">
    <source>
        <dbReference type="Proteomes" id="UP000191518"/>
    </source>
</evidence>
<comment type="caution">
    <text evidence="1">The sequence shown here is derived from an EMBL/GenBank/DDBJ whole genome shotgun (WGS) entry which is preliminary data.</text>
</comment>
<proteinExistence type="predicted"/>
<gene>
    <name evidence="1" type="ORF">PENVUL_c045G06621</name>
</gene>
<sequence length="168" mass="19068">MSTTQCTRLLTRNIPQVRRGRQLQTSRVTLVGTPTPSRNPTIDSERLPYRLYELSLKKIRKEAHAAEPDLRHVIAGLAMQKVVSTAVHDDLLHRVDMIETAKPPPRLPILPGADEPWEHEEVTAYQSSNPNTWDIESLDQALYEMERASKKGNVAKSVCFQLISEMDK</sequence>
<keyword evidence="2" id="KW-1185">Reference proteome</keyword>
<protein>
    <submittedName>
        <fullName evidence="1">Uncharacterized protein</fullName>
    </submittedName>
</protein>
<organism evidence="1 2">
    <name type="scientific">Penicillium vulpinum</name>
    <dbReference type="NCBI Taxonomy" id="29845"/>
    <lineage>
        <taxon>Eukaryota</taxon>
        <taxon>Fungi</taxon>
        <taxon>Dikarya</taxon>
        <taxon>Ascomycota</taxon>
        <taxon>Pezizomycotina</taxon>
        <taxon>Eurotiomycetes</taxon>
        <taxon>Eurotiomycetidae</taxon>
        <taxon>Eurotiales</taxon>
        <taxon>Aspergillaceae</taxon>
        <taxon>Penicillium</taxon>
    </lineage>
</organism>
<dbReference type="AlphaFoldDB" id="A0A1V6RHA4"/>
<accession>A0A1V6RHA4</accession>
<reference evidence="2" key="1">
    <citation type="journal article" date="2017" name="Nat. Microbiol.">
        <title>Global analysis of biosynthetic gene clusters reveals vast potential of secondary metabolite production in Penicillium species.</title>
        <authorList>
            <person name="Nielsen J.C."/>
            <person name="Grijseels S."/>
            <person name="Prigent S."/>
            <person name="Ji B."/>
            <person name="Dainat J."/>
            <person name="Nielsen K.F."/>
            <person name="Frisvad J.C."/>
            <person name="Workman M."/>
            <person name="Nielsen J."/>
        </authorList>
    </citation>
    <scope>NUCLEOTIDE SEQUENCE [LARGE SCALE GENOMIC DNA]</scope>
    <source>
        <strain evidence="2">IBT 29486</strain>
    </source>
</reference>
<name>A0A1V6RHA4_9EURO</name>
<evidence type="ECO:0000313" key="1">
    <source>
        <dbReference type="EMBL" id="OQE00864.1"/>
    </source>
</evidence>
<dbReference type="Proteomes" id="UP000191518">
    <property type="component" value="Unassembled WGS sequence"/>
</dbReference>